<feature type="region of interest" description="Disordered" evidence="1">
    <location>
        <begin position="113"/>
        <end position="136"/>
    </location>
</feature>
<dbReference type="GeneID" id="34613810"/>
<proteinExistence type="predicted"/>
<sequence length="180" mass="19192">MKSLPFDWYWKGKALRHGFLHGDYIGRISVPCCSCSSHSCCPHLQTCPCSQPVCCDPCSPSPRYDCCGCLVDDRRYSCADSSVCVGVPPPSRSGCQSCPCPCRYSPHFSRNNRPVAVGRRRNQSDTVSSCESDLESVVSDGSGSFGSFGSGSVSSGSVSGGSVGAAPSECRSFHRRRAVN</sequence>
<dbReference type="AlphaFoldDB" id="A0A1L9SJ70"/>
<evidence type="ECO:0000313" key="3">
    <source>
        <dbReference type="Proteomes" id="UP000184188"/>
    </source>
</evidence>
<organism evidence="2 3">
    <name type="scientific">Penicilliopsis zonata CBS 506.65</name>
    <dbReference type="NCBI Taxonomy" id="1073090"/>
    <lineage>
        <taxon>Eukaryota</taxon>
        <taxon>Fungi</taxon>
        <taxon>Dikarya</taxon>
        <taxon>Ascomycota</taxon>
        <taxon>Pezizomycotina</taxon>
        <taxon>Eurotiomycetes</taxon>
        <taxon>Eurotiomycetidae</taxon>
        <taxon>Eurotiales</taxon>
        <taxon>Aspergillaceae</taxon>
        <taxon>Penicilliopsis</taxon>
    </lineage>
</organism>
<feature type="region of interest" description="Disordered" evidence="1">
    <location>
        <begin position="152"/>
        <end position="180"/>
    </location>
</feature>
<evidence type="ECO:0000313" key="2">
    <source>
        <dbReference type="EMBL" id="OJJ47207.1"/>
    </source>
</evidence>
<dbReference type="VEuPathDB" id="FungiDB:ASPZODRAFT_1915756"/>
<dbReference type="RefSeq" id="XP_022581717.1">
    <property type="nucleotide sequence ID" value="XM_022727346.1"/>
</dbReference>
<reference evidence="3" key="1">
    <citation type="journal article" date="2017" name="Genome Biol.">
        <title>Comparative genomics reveals high biological diversity and specific adaptations in the industrially and medically important fungal genus Aspergillus.</title>
        <authorList>
            <person name="de Vries R.P."/>
            <person name="Riley R."/>
            <person name="Wiebenga A."/>
            <person name="Aguilar-Osorio G."/>
            <person name="Amillis S."/>
            <person name="Uchima C.A."/>
            <person name="Anderluh G."/>
            <person name="Asadollahi M."/>
            <person name="Askin M."/>
            <person name="Barry K."/>
            <person name="Battaglia E."/>
            <person name="Bayram O."/>
            <person name="Benocci T."/>
            <person name="Braus-Stromeyer S.A."/>
            <person name="Caldana C."/>
            <person name="Canovas D."/>
            <person name="Cerqueira G.C."/>
            <person name="Chen F."/>
            <person name="Chen W."/>
            <person name="Choi C."/>
            <person name="Clum A."/>
            <person name="Dos Santos R.A."/>
            <person name="Damasio A.R."/>
            <person name="Diallinas G."/>
            <person name="Emri T."/>
            <person name="Fekete E."/>
            <person name="Flipphi M."/>
            <person name="Freyberg S."/>
            <person name="Gallo A."/>
            <person name="Gournas C."/>
            <person name="Habgood R."/>
            <person name="Hainaut M."/>
            <person name="Harispe M.L."/>
            <person name="Henrissat B."/>
            <person name="Hilden K.S."/>
            <person name="Hope R."/>
            <person name="Hossain A."/>
            <person name="Karabika E."/>
            <person name="Karaffa L."/>
            <person name="Karanyi Z."/>
            <person name="Krasevec N."/>
            <person name="Kuo A."/>
            <person name="Kusch H."/>
            <person name="LaButti K."/>
            <person name="Lagendijk E.L."/>
            <person name="Lapidus A."/>
            <person name="Levasseur A."/>
            <person name="Lindquist E."/>
            <person name="Lipzen A."/>
            <person name="Logrieco A.F."/>
            <person name="MacCabe A."/>
            <person name="Maekelae M.R."/>
            <person name="Malavazi I."/>
            <person name="Melin P."/>
            <person name="Meyer V."/>
            <person name="Mielnichuk N."/>
            <person name="Miskei M."/>
            <person name="Molnar A.P."/>
            <person name="Mule G."/>
            <person name="Ngan C.Y."/>
            <person name="Orejas M."/>
            <person name="Orosz E."/>
            <person name="Ouedraogo J.P."/>
            <person name="Overkamp K.M."/>
            <person name="Park H.-S."/>
            <person name="Perrone G."/>
            <person name="Piumi F."/>
            <person name="Punt P.J."/>
            <person name="Ram A.F."/>
            <person name="Ramon A."/>
            <person name="Rauscher S."/>
            <person name="Record E."/>
            <person name="Riano-Pachon D.M."/>
            <person name="Robert V."/>
            <person name="Roehrig J."/>
            <person name="Ruller R."/>
            <person name="Salamov A."/>
            <person name="Salih N.S."/>
            <person name="Samson R.A."/>
            <person name="Sandor E."/>
            <person name="Sanguinetti M."/>
            <person name="Schuetze T."/>
            <person name="Sepcic K."/>
            <person name="Shelest E."/>
            <person name="Sherlock G."/>
            <person name="Sophianopoulou V."/>
            <person name="Squina F.M."/>
            <person name="Sun H."/>
            <person name="Susca A."/>
            <person name="Todd R.B."/>
            <person name="Tsang A."/>
            <person name="Unkles S.E."/>
            <person name="van de Wiele N."/>
            <person name="van Rossen-Uffink D."/>
            <person name="Oliveira J.V."/>
            <person name="Vesth T.C."/>
            <person name="Visser J."/>
            <person name="Yu J.-H."/>
            <person name="Zhou M."/>
            <person name="Andersen M.R."/>
            <person name="Archer D.B."/>
            <person name="Baker S.E."/>
            <person name="Benoit I."/>
            <person name="Brakhage A.A."/>
            <person name="Braus G.H."/>
            <person name="Fischer R."/>
            <person name="Frisvad J.C."/>
            <person name="Goldman G.H."/>
            <person name="Houbraken J."/>
            <person name="Oakley B."/>
            <person name="Pocsi I."/>
            <person name="Scazzocchio C."/>
            <person name="Seiboth B."/>
            <person name="vanKuyk P.A."/>
            <person name="Wortman J."/>
            <person name="Dyer P.S."/>
            <person name="Grigoriev I.V."/>
        </authorList>
    </citation>
    <scope>NUCLEOTIDE SEQUENCE [LARGE SCALE GENOMIC DNA]</scope>
    <source>
        <strain evidence="3">CBS 506.65</strain>
    </source>
</reference>
<keyword evidence="3" id="KW-1185">Reference proteome</keyword>
<dbReference type="EMBL" id="KV878341">
    <property type="protein sequence ID" value="OJJ47207.1"/>
    <property type="molecule type" value="Genomic_DNA"/>
</dbReference>
<name>A0A1L9SJ70_9EURO</name>
<protein>
    <submittedName>
        <fullName evidence="2">Uncharacterized protein</fullName>
    </submittedName>
</protein>
<dbReference type="Proteomes" id="UP000184188">
    <property type="component" value="Unassembled WGS sequence"/>
</dbReference>
<accession>A0A1L9SJ70</accession>
<gene>
    <name evidence="2" type="ORF">ASPZODRAFT_1915756</name>
</gene>
<evidence type="ECO:0000256" key="1">
    <source>
        <dbReference type="SAM" id="MobiDB-lite"/>
    </source>
</evidence>